<feature type="region of interest" description="Disordered" evidence="1">
    <location>
        <begin position="92"/>
        <end position="168"/>
    </location>
</feature>
<feature type="compositionally biased region" description="Low complexity" evidence="1">
    <location>
        <begin position="192"/>
        <end position="214"/>
    </location>
</feature>
<accession>A0A8H6SBT1</accession>
<gene>
    <name evidence="2" type="ORF">MIND_01083500</name>
</gene>
<keyword evidence="3" id="KW-1185">Reference proteome</keyword>
<dbReference type="EMBL" id="JACAZF010000009">
    <property type="protein sequence ID" value="KAF7295437.1"/>
    <property type="molecule type" value="Genomic_DNA"/>
</dbReference>
<dbReference type="Proteomes" id="UP000636479">
    <property type="component" value="Unassembled WGS sequence"/>
</dbReference>
<dbReference type="AlphaFoldDB" id="A0A8H6SBT1"/>
<feature type="compositionally biased region" description="Basic residues" evidence="1">
    <location>
        <begin position="276"/>
        <end position="291"/>
    </location>
</feature>
<evidence type="ECO:0000313" key="3">
    <source>
        <dbReference type="Proteomes" id="UP000636479"/>
    </source>
</evidence>
<feature type="region of interest" description="Disordered" evidence="1">
    <location>
        <begin position="183"/>
        <end position="214"/>
    </location>
</feature>
<feature type="compositionally biased region" description="Polar residues" evidence="1">
    <location>
        <begin position="292"/>
        <end position="304"/>
    </location>
</feature>
<organism evidence="2 3">
    <name type="scientific">Mycena indigotica</name>
    <dbReference type="NCBI Taxonomy" id="2126181"/>
    <lineage>
        <taxon>Eukaryota</taxon>
        <taxon>Fungi</taxon>
        <taxon>Dikarya</taxon>
        <taxon>Basidiomycota</taxon>
        <taxon>Agaricomycotina</taxon>
        <taxon>Agaricomycetes</taxon>
        <taxon>Agaricomycetidae</taxon>
        <taxon>Agaricales</taxon>
        <taxon>Marasmiineae</taxon>
        <taxon>Mycenaceae</taxon>
        <taxon>Mycena</taxon>
    </lineage>
</organism>
<dbReference type="GeneID" id="59349922"/>
<feature type="region of interest" description="Disordered" evidence="1">
    <location>
        <begin position="256"/>
        <end position="304"/>
    </location>
</feature>
<reference evidence="2" key="1">
    <citation type="submission" date="2020-05" db="EMBL/GenBank/DDBJ databases">
        <title>Mycena genomes resolve the evolution of fungal bioluminescence.</title>
        <authorList>
            <person name="Tsai I.J."/>
        </authorList>
    </citation>
    <scope>NUCLEOTIDE SEQUENCE</scope>
    <source>
        <strain evidence="2">171206Taipei</strain>
    </source>
</reference>
<protein>
    <submittedName>
        <fullName evidence="2">Uncharacterized protein</fullName>
    </submittedName>
</protein>
<feature type="compositionally biased region" description="Polar residues" evidence="1">
    <location>
        <begin position="140"/>
        <end position="163"/>
    </location>
</feature>
<feature type="compositionally biased region" description="Low complexity" evidence="1">
    <location>
        <begin position="92"/>
        <end position="117"/>
    </location>
</feature>
<name>A0A8H6SBT1_9AGAR</name>
<dbReference type="RefSeq" id="XP_037216800.1">
    <property type="nucleotide sequence ID" value="XM_037367406.1"/>
</dbReference>
<sequence length="304" mass="31848">MRRRSEVERAPPSAEGAFFHKAQNFNISGGTFQVISGDVHQNLAAQHNHLDNAYNTAYGFGAGSFEGYNRPYPSPPTPPFLGPNYPSYGPSYGPASSTASSSGSNPSSPFSPNGFMGFNPGMGPSSNQRSGHEFGFPQQYGEQTRRQSTPVPVRSASISTSPSPVVEEVDGSVVTMPVAEHHEDAQASVQRTATNDASAASVASTTETTVNTSSPAATPILQAIASIDLSLPESPTSSSPSGSVSATLEGMRRMMANADIQNDAANMPPGPSQPAKAKRFSRIRSFLRTKSRSNTASTSSTLVG</sequence>
<evidence type="ECO:0000256" key="1">
    <source>
        <dbReference type="SAM" id="MobiDB-lite"/>
    </source>
</evidence>
<evidence type="ECO:0000313" key="2">
    <source>
        <dbReference type="EMBL" id="KAF7295437.1"/>
    </source>
</evidence>
<comment type="caution">
    <text evidence="2">The sequence shown here is derived from an EMBL/GenBank/DDBJ whole genome shotgun (WGS) entry which is preliminary data.</text>
</comment>
<proteinExistence type="predicted"/>